<organism evidence="2 3">
    <name type="scientific">Aphis gossypii</name>
    <name type="common">Cotton aphid</name>
    <dbReference type="NCBI Taxonomy" id="80765"/>
    <lineage>
        <taxon>Eukaryota</taxon>
        <taxon>Metazoa</taxon>
        <taxon>Ecdysozoa</taxon>
        <taxon>Arthropoda</taxon>
        <taxon>Hexapoda</taxon>
        <taxon>Insecta</taxon>
        <taxon>Pterygota</taxon>
        <taxon>Neoptera</taxon>
        <taxon>Paraneoptera</taxon>
        <taxon>Hemiptera</taxon>
        <taxon>Sternorrhyncha</taxon>
        <taxon>Aphidomorpha</taxon>
        <taxon>Aphidoidea</taxon>
        <taxon>Aphididae</taxon>
        <taxon>Aphidini</taxon>
        <taxon>Aphis</taxon>
        <taxon>Aphis</taxon>
    </lineage>
</organism>
<gene>
    <name evidence="2" type="ORF">APHIGO_LOCUS2632</name>
</gene>
<protein>
    <recommendedName>
        <fullName evidence="1">PARP catalytic domain-containing protein</fullName>
    </recommendedName>
</protein>
<evidence type="ECO:0000259" key="1">
    <source>
        <dbReference type="Pfam" id="PF00644"/>
    </source>
</evidence>
<dbReference type="EMBL" id="OU899034">
    <property type="protein sequence ID" value="CAH1714070.1"/>
    <property type="molecule type" value="Genomic_DNA"/>
</dbReference>
<evidence type="ECO:0000313" key="3">
    <source>
        <dbReference type="Proteomes" id="UP001154329"/>
    </source>
</evidence>
<dbReference type="AlphaFoldDB" id="A0A9P0IT47"/>
<dbReference type="Gene3D" id="3.90.228.10">
    <property type="match status" value="1"/>
</dbReference>
<dbReference type="InterPro" id="IPR051712">
    <property type="entry name" value="ARTD-AVP"/>
</dbReference>
<dbReference type="InterPro" id="IPR012317">
    <property type="entry name" value="Poly(ADP-ribose)pol_cat_dom"/>
</dbReference>
<dbReference type="Pfam" id="PF00644">
    <property type="entry name" value="PARP"/>
    <property type="match status" value="1"/>
</dbReference>
<evidence type="ECO:0000313" key="2">
    <source>
        <dbReference type="EMBL" id="CAH1714070.1"/>
    </source>
</evidence>
<reference evidence="2" key="1">
    <citation type="submission" date="2022-02" db="EMBL/GenBank/DDBJ databases">
        <authorList>
            <person name="King R."/>
        </authorList>
    </citation>
    <scope>NUCLEOTIDE SEQUENCE</scope>
</reference>
<feature type="domain" description="PARP catalytic" evidence="1">
    <location>
        <begin position="56"/>
        <end position="172"/>
    </location>
</feature>
<dbReference type="PANTHER" id="PTHR45740">
    <property type="entry name" value="POLY [ADP-RIBOSE] POLYMERASE"/>
    <property type="match status" value="1"/>
</dbReference>
<dbReference type="Proteomes" id="UP001154329">
    <property type="component" value="Chromosome 1"/>
</dbReference>
<dbReference type="GO" id="GO:0003950">
    <property type="term" value="F:NAD+ poly-ADP-ribosyltransferase activity"/>
    <property type="evidence" value="ECO:0007669"/>
    <property type="project" value="InterPro"/>
</dbReference>
<accession>A0A9P0IT47</accession>
<dbReference type="GO" id="GO:0005634">
    <property type="term" value="C:nucleus"/>
    <property type="evidence" value="ECO:0007669"/>
    <property type="project" value="TreeGrafter"/>
</dbReference>
<name>A0A9P0IT47_APHGO</name>
<reference evidence="2" key="2">
    <citation type="submission" date="2022-10" db="EMBL/GenBank/DDBJ databases">
        <authorList>
            <consortium name="ENA_rothamsted_submissions"/>
            <consortium name="culmorum"/>
            <person name="King R."/>
        </authorList>
    </citation>
    <scope>NUCLEOTIDE SEQUENCE</scope>
</reference>
<dbReference type="PANTHER" id="PTHR45740:SF2">
    <property type="entry name" value="POLY [ADP-RIBOSE] POLYMERASE"/>
    <property type="match status" value="1"/>
</dbReference>
<keyword evidence="3" id="KW-1185">Reference proteome</keyword>
<dbReference type="SUPFAM" id="SSF56399">
    <property type="entry name" value="ADP-ribosylation"/>
    <property type="match status" value="1"/>
</dbReference>
<dbReference type="GO" id="GO:1990404">
    <property type="term" value="F:NAD+-protein mono-ADP-ribosyltransferase activity"/>
    <property type="evidence" value="ECO:0007669"/>
    <property type="project" value="TreeGrafter"/>
</dbReference>
<sequence>MFSSDSSSITHTSASEFTAQAVVHILERTSKLSLIHYNGVDRPFLGELSTDGDNEIKQLVQTTFPNCNISKIKQVYYPQMYGMYLLREEEMKLEVGRRVQEKLLFHVTTESRAMESLSSGLDWRRTQRNKFGCGVSFSDNADYANYYADKSPSEDTRVIMICCVLVRETYVVPRQNDGNDLIVPPDFADTSVSHTGHVYVKYNDNEFYPLFFAFYRREHEHRITSKFYRANNYRGRSNRSYNRNRW</sequence>
<proteinExistence type="predicted"/>